<dbReference type="InterPro" id="IPR006121">
    <property type="entry name" value="HMA_dom"/>
</dbReference>
<dbReference type="InterPro" id="IPR036390">
    <property type="entry name" value="WH_DNA-bd_sf"/>
</dbReference>
<keyword evidence="4" id="KW-0677">Repeat</keyword>
<dbReference type="GO" id="GO:0009626">
    <property type="term" value="P:plant-type hypersensitive response"/>
    <property type="evidence" value="ECO:0007669"/>
    <property type="project" value="UniProtKB-KW"/>
</dbReference>
<organism evidence="11 12">
    <name type="scientific">Lactuca saligna</name>
    <name type="common">Willowleaf lettuce</name>
    <dbReference type="NCBI Taxonomy" id="75948"/>
    <lineage>
        <taxon>Eukaryota</taxon>
        <taxon>Viridiplantae</taxon>
        <taxon>Streptophyta</taxon>
        <taxon>Embryophyta</taxon>
        <taxon>Tracheophyta</taxon>
        <taxon>Spermatophyta</taxon>
        <taxon>Magnoliopsida</taxon>
        <taxon>eudicotyledons</taxon>
        <taxon>Gunneridae</taxon>
        <taxon>Pentapetalae</taxon>
        <taxon>asterids</taxon>
        <taxon>campanulids</taxon>
        <taxon>Asterales</taxon>
        <taxon>Asteraceae</taxon>
        <taxon>Cichorioideae</taxon>
        <taxon>Cichorieae</taxon>
        <taxon>Lactucinae</taxon>
        <taxon>Lactuca</taxon>
    </lineage>
</organism>
<evidence type="ECO:0000256" key="2">
    <source>
        <dbReference type="ARBA" id="ARBA00011982"/>
    </source>
</evidence>
<dbReference type="Gene3D" id="1.10.8.430">
    <property type="entry name" value="Helical domain of apoptotic protease-activating factors"/>
    <property type="match status" value="1"/>
</dbReference>
<dbReference type="SUPFAM" id="SSF46785">
    <property type="entry name" value="Winged helix' DNA-binding domain"/>
    <property type="match status" value="1"/>
</dbReference>
<dbReference type="SMART" id="SM00255">
    <property type="entry name" value="TIR"/>
    <property type="match status" value="1"/>
</dbReference>
<accession>A0AA35ZSF9</accession>
<dbReference type="PROSITE" id="PS50846">
    <property type="entry name" value="HMA_2"/>
    <property type="match status" value="1"/>
</dbReference>
<proteinExistence type="predicted"/>
<dbReference type="PROSITE" id="PS50104">
    <property type="entry name" value="TIR"/>
    <property type="match status" value="1"/>
</dbReference>
<reference evidence="11" key="1">
    <citation type="submission" date="2023-04" db="EMBL/GenBank/DDBJ databases">
        <authorList>
            <person name="Vijverberg K."/>
            <person name="Xiong W."/>
            <person name="Schranz E."/>
        </authorList>
    </citation>
    <scope>NUCLEOTIDE SEQUENCE</scope>
</reference>
<evidence type="ECO:0000256" key="4">
    <source>
        <dbReference type="ARBA" id="ARBA00022737"/>
    </source>
</evidence>
<keyword evidence="6" id="KW-0611">Plant defense</keyword>
<keyword evidence="5" id="KW-0378">Hydrolase</keyword>
<dbReference type="Gene3D" id="3.40.50.300">
    <property type="entry name" value="P-loop containing nucleotide triphosphate hydrolases"/>
    <property type="match status" value="1"/>
</dbReference>
<dbReference type="Proteomes" id="UP001177003">
    <property type="component" value="Chromosome 8"/>
</dbReference>
<gene>
    <name evidence="11" type="ORF">LSALG_LOCUS35855</name>
</gene>
<dbReference type="PROSITE" id="PS51450">
    <property type="entry name" value="LRR"/>
    <property type="match status" value="1"/>
</dbReference>
<dbReference type="GO" id="GO:0016020">
    <property type="term" value="C:membrane"/>
    <property type="evidence" value="ECO:0007669"/>
    <property type="project" value="UniProtKB-SubCell"/>
</dbReference>
<dbReference type="AlphaFoldDB" id="A0AA35ZSF9"/>
<keyword evidence="7" id="KW-0520">NAD</keyword>
<dbReference type="Gene3D" id="3.40.50.10140">
    <property type="entry name" value="Toll/interleukin-1 receptor homology (TIR) domain"/>
    <property type="match status" value="2"/>
</dbReference>
<dbReference type="InterPro" id="IPR042197">
    <property type="entry name" value="Apaf_helical"/>
</dbReference>
<dbReference type="SUPFAM" id="SSF52058">
    <property type="entry name" value="L domain-like"/>
    <property type="match status" value="1"/>
</dbReference>
<dbReference type="PRINTS" id="PR00364">
    <property type="entry name" value="DISEASERSIST"/>
</dbReference>
<feature type="domain" description="HMA" evidence="10">
    <location>
        <begin position="1177"/>
        <end position="1244"/>
    </location>
</feature>
<dbReference type="FunFam" id="3.40.50.10140:FF:000007">
    <property type="entry name" value="Disease resistance protein (TIR-NBS-LRR class)"/>
    <property type="match status" value="1"/>
</dbReference>
<keyword evidence="3" id="KW-0433">Leucine-rich repeat</keyword>
<dbReference type="Gene3D" id="3.30.70.100">
    <property type="match status" value="1"/>
</dbReference>
<dbReference type="InterPro" id="IPR045344">
    <property type="entry name" value="C-JID"/>
</dbReference>
<evidence type="ECO:0000256" key="3">
    <source>
        <dbReference type="ARBA" id="ARBA00022614"/>
    </source>
</evidence>
<dbReference type="Pfam" id="PF23282">
    <property type="entry name" value="WHD_ROQ1"/>
    <property type="match status" value="1"/>
</dbReference>
<dbReference type="InterPro" id="IPR002182">
    <property type="entry name" value="NB-ARC"/>
</dbReference>
<dbReference type="InterPro" id="IPR032675">
    <property type="entry name" value="LRR_dom_sf"/>
</dbReference>
<sequence length="1270" mass="144401">MASSSSFSPSAPAISSQSWKYDVFLSFTGEDTRKTFVDHLYTALENQGIYAFKDDETLPQGNSIRPSLLKAIEESQIAVVIFSENYADSSWCLDELVHIMECKKTKCQIVMPIFYEVDPSEVRKQKRKYGEAFDNHELENKKKIKSWRQAFVDDPWGWLSAPREQSRKYHEALAKHELENKAKVESWRKALVDASNISGWDPKHVANGYLSLFLHFLFLNYMHEAKVIKEIVDHISHSLQRVIPSTNGNLIGITARVQGLKSDLRIGSGGVHMVGIWGVGGGGKTTLASSVYDEISSNFDGFCFVENIREESISKNGLEKLQEKILYGILKRRQVQVGRVEEGKRMIMSRLCHRKVLIVLDDVNCIEQLKALAGSHDWFGEGSRIIITTRDVHLLNIHKVDVIHEITLLKNVEAMDLFCKHAPRGDKRIEDYELLSKEVVYYAGGLPLALTVLGCFLCDKGINEWRSALARLKKIPDTNIVEKLKISFDGLQKDEKELFLDIACFYRGQYKNEGIMAMLDACGFHPVIGIEVLRQKALITISRNGRFDMHDLVQDMGHHIVRGEHPSNPGKHSRIWKKEDVVKICAMDATTELDMIEAIRFEDNSYGSVKLVPPIVVNMKNLRWIDWRGNLATPFPTKFPSVELCCLRLDGVSHKQLWEGYKHLPSLKVMELYGLKNLIKTPDFDGLPNLERFILNGSPYIEEIHPPIQRLKVMELYGLENLIKTPDFDGLPNLERFILHNSLHIEEIHPSIRRLENLIFLCIDDCPSLKIFPPVTQLNKLMTFLLSDCPKIVKLQQQNMSNLPHLHLDNSGKEVASCKKNSTNFSVTCLACGDTEVKKSGDDFIDVEECCLEEPFLPHSNMNHHTMLQFFSRGLRNLHLWYCNLGDKEIRSAVWDLPNLEKLNLSGNNFSQLNFSLFQLPRLKWLNVSRCEKLVELSELPSSIAVLRADWCTSLESLGDVSNCKLLWSLSLCKNKLGTLVGDILLDSMLQGIALEGHFVSVTLDHQKIPKRFAGRLFRGETFTLHLPHDWYNDFSGFLICIVTHMKSPYVDIIIKQQPDEDPPFELMQESNEYDGKTIFIGYVSFGSLRQTSLVTSPYNIISFSLHRGYVCSLEAESYIGAELVPRVNKGDQVQTTKVAADCSEFWDNEREDRSTFTLKHDSQSSIKILWQPYFCLQKVVVKVGVHNDREKRRAMKAAISLAGVESLAMNMHDKKMTLIGDIDPVDAVRKLRKICNAELVTAGPAKEMVEIEFPFTVADLVKDAVKGLP</sequence>
<protein>
    <recommendedName>
        <fullName evidence="2">ADP-ribosyl cyclase/cyclic ADP-ribose hydrolase</fullName>
        <ecNumber evidence="2">3.2.2.6</ecNumber>
    </recommendedName>
</protein>
<evidence type="ECO:0000256" key="5">
    <source>
        <dbReference type="ARBA" id="ARBA00022801"/>
    </source>
</evidence>
<evidence type="ECO:0000256" key="1">
    <source>
        <dbReference type="ARBA" id="ARBA00004170"/>
    </source>
</evidence>
<dbReference type="Pfam" id="PF00931">
    <property type="entry name" value="NB-ARC"/>
    <property type="match status" value="1"/>
</dbReference>
<dbReference type="PANTHER" id="PTHR11017:SF271">
    <property type="entry name" value="DISEASE RESISTANCE PROTEIN (TIR-NBS-LRR CLASS) FAMILY"/>
    <property type="match status" value="1"/>
</dbReference>
<dbReference type="InterPro" id="IPR027417">
    <property type="entry name" value="P-loop_NTPase"/>
</dbReference>
<name>A0AA35ZSF9_LACSI</name>
<dbReference type="InterPro" id="IPR058192">
    <property type="entry name" value="WHD_ROQ1-like"/>
</dbReference>
<dbReference type="PANTHER" id="PTHR11017">
    <property type="entry name" value="LEUCINE-RICH REPEAT-CONTAINING PROTEIN"/>
    <property type="match status" value="1"/>
</dbReference>
<evidence type="ECO:0000256" key="8">
    <source>
        <dbReference type="ARBA" id="ARBA00047304"/>
    </source>
</evidence>
<feature type="domain" description="TIR" evidence="9">
    <location>
        <begin position="19"/>
        <end position="154"/>
    </location>
</feature>
<comment type="subcellular location">
    <subcellularLocation>
        <location evidence="1">Membrane</location>
        <topology evidence="1">Peripheral membrane protein</topology>
    </subcellularLocation>
</comment>
<evidence type="ECO:0000259" key="10">
    <source>
        <dbReference type="PROSITE" id="PS50846"/>
    </source>
</evidence>
<dbReference type="InterPro" id="IPR044974">
    <property type="entry name" value="Disease_R_plants"/>
</dbReference>
<dbReference type="EC" id="3.2.2.6" evidence="2"/>
<dbReference type="GO" id="GO:0061809">
    <property type="term" value="F:NAD+ nucleosidase activity, cyclic ADP-ribose generating"/>
    <property type="evidence" value="ECO:0007669"/>
    <property type="project" value="UniProtKB-EC"/>
</dbReference>
<evidence type="ECO:0000256" key="6">
    <source>
        <dbReference type="ARBA" id="ARBA00022821"/>
    </source>
</evidence>
<evidence type="ECO:0000259" key="9">
    <source>
        <dbReference type="PROSITE" id="PS50104"/>
    </source>
</evidence>
<dbReference type="GO" id="GO:0046872">
    <property type="term" value="F:metal ion binding"/>
    <property type="evidence" value="ECO:0007669"/>
    <property type="project" value="InterPro"/>
</dbReference>
<dbReference type="SUPFAM" id="SSF52200">
    <property type="entry name" value="Toll/Interleukin receptor TIR domain"/>
    <property type="match status" value="1"/>
</dbReference>
<dbReference type="InterPro" id="IPR035897">
    <property type="entry name" value="Toll_tir_struct_dom_sf"/>
</dbReference>
<dbReference type="InterPro" id="IPR001611">
    <property type="entry name" value="Leu-rich_rpt"/>
</dbReference>
<dbReference type="GO" id="GO:0043531">
    <property type="term" value="F:ADP binding"/>
    <property type="evidence" value="ECO:0007669"/>
    <property type="project" value="InterPro"/>
</dbReference>
<dbReference type="EMBL" id="OX465084">
    <property type="protein sequence ID" value="CAI9297017.1"/>
    <property type="molecule type" value="Genomic_DNA"/>
</dbReference>
<dbReference type="Pfam" id="PF01582">
    <property type="entry name" value="TIR"/>
    <property type="match status" value="1"/>
</dbReference>
<dbReference type="GO" id="GO:0007165">
    <property type="term" value="P:signal transduction"/>
    <property type="evidence" value="ECO:0007669"/>
    <property type="project" value="InterPro"/>
</dbReference>
<keyword evidence="12" id="KW-1185">Reference proteome</keyword>
<dbReference type="Gene3D" id="3.80.10.10">
    <property type="entry name" value="Ribonuclease Inhibitor"/>
    <property type="match status" value="2"/>
</dbReference>
<evidence type="ECO:0000256" key="7">
    <source>
        <dbReference type="ARBA" id="ARBA00023027"/>
    </source>
</evidence>
<dbReference type="InterPro" id="IPR000157">
    <property type="entry name" value="TIR_dom"/>
</dbReference>
<evidence type="ECO:0000313" key="11">
    <source>
        <dbReference type="EMBL" id="CAI9297017.1"/>
    </source>
</evidence>
<evidence type="ECO:0000313" key="12">
    <source>
        <dbReference type="Proteomes" id="UP001177003"/>
    </source>
</evidence>
<comment type="catalytic activity">
    <reaction evidence="8">
        <text>NAD(+) + H2O = ADP-D-ribose + nicotinamide + H(+)</text>
        <dbReference type="Rhea" id="RHEA:16301"/>
        <dbReference type="ChEBI" id="CHEBI:15377"/>
        <dbReference type="ChEBI" id="CHEBI:15378"/>
        <dbReference type="ChEBI" id="CHEBI:17154"/>
        <dbReference type="ChEBI" id="CHEBI:57540"/>
        <dbReference type="ChEBI" id="CHEBI:57967"/>
        <dbReference type="EC" id="3.2.2.6"/>
    </reaction>
    <physiologicalReaction direction="left-to-right" evidence="8">
        <dbReference type="Rhea" id="RHEA:16302"/>
    </physiologicalReaction>
</comment>
<dbReference type="Pfam" id="PF20160">
    <property type="entry name" value="C-JID"/>
    <property type="match status" value="1"/>
</dbReference>
<dbReference type="SUPFAM" id="SSF52540">
    <property type="entry name" value="P-loop containing nucleoside triphosphate hydrolases"/>
    <property type="match status" value="1"/>
</dbReference>